<dbReference type="OrthoDB" id="9814535at2"/>
<evidence type="ECO:0000256" key="3">
    <source>
        <dbReference type="ARBA" id="ARBA00022729"/>
    </source>
</evidence>
<evidence type="ECO:0008006" key="10">
    <source>
        <dbReference type="Google" id="ProtNLM"/>
    </source>
</evidence>
<dbReference type="PANTHER" id="PTHR12815">
    <property type="entry name" value="SORTING AND ASSEMBLY MACHINERY SAMM50 PROTEIN FAMILY MEMBER"/>
    <property type="match status" value="1"/>
</dbReference>
<dbReference type="EMBL" id="NOXV01000274">
    <property type="protein sequence ID" value="OYQ36141.1"/>
    <property type="molecule type" value="Genomic_DNA"/>
</dbReference>
<dbReference type="Gene3D" id="3.10.20.310">
    <property type="entry name" value="membrane protein fhac"/>
    <property type="match status" value="1"/>
</dbReference>
<keyword evidence="5" id="KW-0998">Cell outer membrane</keyword>
<comment type="caution">
    <text evidence="8">The sequence shown here is derived from an EMBL/GenBank/DDBJ whole genome shotgun (WGS) entry which is preliminary data.</text>
</comment>
<evidence type="ECO:0000259" key="6">
    <source>
        <dbReference type="Pfam" id="PF01103"/>
    </source>
</evidence>
<feature type="domain" description="Bacterial surface antigen (D15)" evidence="6">
    <location>
        <begin position="571"/>
        <end position="737"/>
    </location>
</feature>
<dbReference type="Pfam" id="PF07244">
    <property type="entry name" value="POTRA"/>
    <property type="match status" value="1"/>
</dbReference>
<protein>
    <recommendedName>
        <fullName evidence="10">Bacterial surface antigen (D15) domain-containing protein</fullName>
    </recommendedName>
</protein>
<accession>A0A255Z3Z0</accession>
<dbReference type="InterPro" id="IPR000184">
    <property type="entry name" value="Bac_surfAg_D15"/>
</dbReference>
<comment type="subcellular location">
    <subcellularLocation>
        <location evidence="1">Membrane</location>
    </subcellularLocation>
</comment>
<dbReference type="AlphaFoldDB" id="A0A255Z3Z0"/>
<dbReference type="InterPro" id="IPR010827">
    <property type="entry name" value="BamA/TamA_POTRA"/>
</dbReference>
<sequence>MNNIKLYCILIALLLCFGCSNTKYLPEGDMLYVGGEVKVEDSSLSRSDRKALANELKTLIRPRPNRGFLGLRPRLWVYNIAGEPKKEKGFRYWLRNKVGEPPVLFSQVDSDYNADVLQNRVENKGYFKARTSADSTSRNRRAKALYTVRPGRQYTIRNVIFPSDSAATPLDSAIATLQRRSRLKPGSPYDLDVIKAERERIDQRLKNRGYFYFSPDYILVQVDSTVGNRQADLFVKVKEETPQHARQVYRINKITIYPNYNLTNAQDTLQKPQATQQYKDFTIVDPDATFRPIIYDRTLFFHKGDIYSRRDHDLSLNRLVNLGTFKFVKNSFRLADTLSPSLDVYYYLTPLPKKSIRVELLAKTNSANFNGSEININWSNRNTFRAAELLTLTGFGGVEIQVSGQNKGYNVYRVGGEASLVWPRFITPIKIADSSAFVPRTKAMVNYEYQNRARLYSLNSFRSQFGYLWKNNPRVEQQLNVIDVNYVSPSRVTEEYLQRIDSLPALGKVIEKQLIFGPTYSYTYTNTMRKRERHTFYYKASLDAAGTLAGLLTGADAKGGDTKELFGVPFSQFLKTEHDFRHYLRLGRDSQLASRIIVGVGMPYGNSTELPFIRQFFIGGVNSIRAFRARAIGPGTFNPDVGGDTFLPDQSGDLKLELNTEYRAKLFSVVHGALFVDAGNIWLWNENPEKPGGRFSGDFYKELAVGTGAGLRIDVTFLVLRLDLAFPLRKPWLPEQDRWVLDQVDFGSKTWRKDNLVFNIAIGYPF</sequence>
<feature type="domain" description="POTRA" evidence="7">
    <location>
        <begin position="176"/>
        <end position="239"/>
    </location>
</feature>
<dbReference type="Gene3D" id="2.40.160.50">
    <property type="entry name" value="membrane protein fhac: a member of the omp85/tpsb transporter family"/>
    <property type="match status" value="1"/>
</dbReference>
<evidence type="ECO:0000256" key="2">
    <source>
        <dbReference type="ARBA" id="ARBA00022692"/>
    </source>
</evidence>
<dbReference type="Proteomes" id="UP000216605">
    <property type="component" value="Unassembled WGS sequence"/>
</dbReference>
<dbReference type="InterPro" id="IPR039910">
    <property type="entry name" value="D15-like"/>
</dbReference>
<evidence type="ECO:0000256" key="4">
    <source>
        <dbReference type="ARBA" id="ARBA00023136"/>
    </source>
</evidence>
<evidence type="ECO:0000313" key="8">
    <source>
        <dbReference type="EMBL" id="OYQ36141.1"/>
    </source>
</evidence>
<keyword evidence="4" id="KW-0472">Membrane</keyword>
<dbReference type="PANTHER" id="PTHR12815:SF47">
    <property type="entry name" value="TRANSLOCATION AND ASSEMBLY MODULE SUBUNIT TAMA"/>
    <property type="match status" value="1"/>
</dbReference>
<keyword evidence="2" id="KW-0812">Transmembrane</keyword>
<proteinExistence type="predicted"/>
<reference evidence="8 9" key="1">
    <citation type="submission" date="2017-07" db="EMBL/GenBank/DDBJ databases">
        <title>Flavobacterium cyanobacteriorum sp. nov., isolated from cyanobacterial aggregates in a eutrophic lake.</title>
        <authorList>
            <person name="Cai H."/>
        </authorList>
    </citation>
    <scope>NUCLEOTIDE SEQUENCE [LARGE SCALE GENOMIC DNA]</scope>
    <source>
        <strain evidence="8 9">TH021</strain>
    </source>
</reference>
<evidence type="ECO:0000259" key="7">
    <source>
        <dbReference type="Pfam" id="PF07244"/>
    </source>
</evidence>
<organism evidence="8 9">
    <name type="scientific">Flavobacterium cyanobacteriorum</name>
    <dbReference type="NCBI Taxonomy" id="2022802"/>
    <lineage>
        <taxon>Bacteria</taxon>
        <taxon>Pseudomonadati</taxon>
        <taxon>Bacteroidota</taxon>
        <taxon>Flavobacteriia</taxon>
        <taxon>Flavobacteriales</taxon>
        <taxon>Flavobacteriaceae</taxon>
        <taxon>Flavobacterium</taxon>
    </lineage>
</organism>
<dbReference type="GO" id="GO:0019867">
    <property type="term" value="C:outer membrane"/>
    <property type="evidence" value="ECO:0007669"/>
    <property type="project" value="InterPro"/>
</dbReference>
<evidence type="ECO:0000256" key="5">
    <source>
        <dbReference type="ARBA" id="ARBA00023237"/>
    </source>
</evidence>
<keyword evidence="3" id="KW-0732">Signal</keyword>
<evidence type="ECO:0000256" key="1">
    <source>
        <dbReference type="ARBA" id="ARBA00004370"/>
    </source>
</evidence>
<evidence type="ECO:0000313" key="9">
    <source>
        <dbReference type="Proteomes" id="UP000216605"/>
    </source>
</evidence>
<name>A0A255Z3Z0_9FLAO</name>
<dbReference type="Pfam" id="PF01103">
    <property type="entry name" value="Omp85"/>
    <property type="match status" value="1"/>
</dbReference>
<keyword evidence="9" id="KW-1185">Reference proteome</keyword>
<dbReference type="RefSeq" id="WP_094415208.1">
    <property type="nucleotide sequence ID" value="NZ_NOXV01000274.1"/>
</dbReference>
<gene>
    <name evidence="8" type="ORF">CHU92_10150</name>
</gene>